<dbReference type="AlphaFoldDB" id="A0A1U7JB15"/>
<evidence type="ECO:0000313" key="6">
    <source>
        <dbReference type="Proteomes" id="UP000185557"/>
    </source>
</evidence>
<protein>
    <submittedName>
        <fullName evidence="5">Uncharacterized protein</fullName>
    </submittedName>
</protein>
<dbReference type="Pfam" id="PF00515">
    <property type="entry name" value="TPR_1"/>
    <property type="match status" value="1"/>
</dbReference>
<evidence type="ECO:0000256" key="2">
    <source>
        <dbReference type="ARBA" id="ARBA00022803"/>
    </source>
</evidence>
<evidence type="ECO:0000256" key="4">
    <source>
        <dbReference type="SAM" id="MobiDB-lite"/>
    </source>
</evidence>
<dbReference type="InterPro" id="IPR011990">
    <property type="entry name" value="TPR-like_helical_dom_sf"/>
</dbReference>
<accession>A0A1U7JB15</accession>
<dbReference type="Proteomes" id="UP000185557">
    <property type="component" value="Unassembled WGS sequence"/>
</dbReference>
<dbReference type="SUPFAM" id="SSF48452">
    <property type="entry name" value="TPR-like"/>
    <property type="match status" value="1"/>
</dbReference>
<evidence type="ECO:0000256" key="3">
    <source>
        <dbReference type="PROSITE-ProRule" id="PRU00339"/>
    </source>
</evidence>
<feature type="repeat" description="TPR" evidence="3">
    <location>
        <begin position="112"/>
        <end position="145"/>
    </location>
</feature>
<dbReference type="OrthoDB" id="508486at2"/>
<dbReference type="Pfam" id="PF13374">
    <property type="entry name" value="TPR_10"/>
    <property type="match status" value="1"/>
</dbReference>
<feature type="repeat" description="TPR" evidence="3">
    <location>
        <begin position="146"/>
        <end position="179"/>
    </location>
</feature>
<organism evidence="5 6">
    <name type="scientific">Phormidium tenue NIES-30</name>
    <dbReference type="NCBI Taxonomy" id="549789"/>
    <lineage>
        <taxon>Bacteria</taxon>
        <taxon>Bacillati</taxon>
        <taxon>Cyanobacteriota</taxon>
        <taxon>Cyanophyceae</taxon>
        <taxon>Oscillatoriophycideae</taxon>
        <taxon>Oscillatoriales</taxon>
        <taxon>Oscillatoriaceae</taxon>
        <taxon>Phormidium</taxon>
    </lineage>
</organism>
<comment type="caution">
    <text evidence="5">The sequence shown here is derived from an EMBL/GenBank/DDBJ whole genome shotgun (WGS) entry which is preliminary data.</text>
</comment>
<sequence length="240" mass="27019">MHIYRPQQPLVCMLPRQPQSLPPVDSAARPTAHDSVTGSYTTDDDTLSRLAAAAVKRQQYSQALHLLDQLVERHPQRAMYYSNRGLVQLWLGQPGAALADCDRAIRLNPDLDQAYNNRAMCHAALGDLPAALDDYEQAVDLNPFNGRARINMGATLRQMGDLDRALDCFDEALMFHQLPEYIYAERGRTYHLRGDWNCAIADYRRTLTAAAAQQASDQLQSLVQRVKGWAEELLPQQSWA</sequence>
<dbReference type="PANTHER" id="PTHR44858:SF1">
    <property type="entry name" value="UDP-N-ACETYLGLUCOSAMINE--PEPTIDE N-ACETYLGLUCOSAMINYLTRANSFERASE SPINDLY-RELATED"/>
    <property type="match status" value="1"/>
</dbReference>
<dbReference type="Pfam" id="PF13432">
    <property type="entry name" value="TPR_16"/>
    <property type="match status" value="1"/>
</dbReference>
<keyword evidence="2 3" id="KW-0802">TPR repeat</keyword>
<dbReference type="STRING" id="549789.NIES30_02125"/>
<feature type="region of interest" description="Disordered" evidence="4">
    <location>
        <begin position="15"/>
        <end position="43"/>
    </location>
</feature>
<dbReference type="SMART" id="SM00028">
    <property type="entry name" value="TPR"/>
    <property type="match status" value="5"/>
</dbReference>
<evidence type="ECO:0000313" key="5">
    <source>
        <dbReference type="EMBL" id="OKH50902.1"/>
    </source>
</evidence>
<proteinExistence type="predicted"/>
<dbReference type="InterPro" id="IPR019734">
    <property type="entry name" value="TPR_rpt"/>
</dbReference>
<dbReference type="EMBL" id="MRCG01000001">
    <property type="protein sequence ID" value="OKH50902.1"/>
    <property type="molecule type" value="Genomic_DNA"/>
</dbReference>
<keyword evidence="1" id="KW-0677">Repeat</keyword>
<dbReference type="PROSITE" id="PS50005">
    <property type="entry name" value="TPR"/>
    <property type="match status" value="2"/>
</dbReference>
<dbReference type="Gene3D" id="1.25.40.10">
    <property type="entry name" value="Tetratricopeptide repeat domain"/>
    <property type="match status" value="2"/>
</dbReference>
<evidence type="ECO:0000256" key="1">
    <source>
        <dbReference type="ARBA" id="ARBA00022737"/>
    </source>
</evidence>
<dbReference type="PANTHER" id="PTHR44858">
    <property type="entry name" value="TETRATRICOPEPTIDE REPEAT PROTEIN 6"/>
    <property type="match status" value="1"/>
</dbReference>
<reference evidence="5 6" key="1">
    <citation type="submission" date="2016-11" db="EMBL/GenBank/DDBJ databases">
        <title>Draft Genome Sequences of Nine Cyanobacterial Strains from Diverse Habitats.</title>
        <authorList>
            <person name="Zhu T."/>
            <person name="Hou S."/>
            <person name="Lu X."/>
            <person name="Hess W.R."/>
        </authorList>
    </citation>
    <scope>NUCLEOTIDE SEQUENCE [LARGE SCALE GENOMIC DNA]</scope>
    <source>
        <strain evidence="5 6">NIES-30</strain>
    </source>
</reference>
<dbReference type="InterPro" id="IPR050498">
    <property type="entry name" value="Ycf3"/>
</dbReference>
<name>A0A1U7JB15_9CYAN</name>
<gene>
    <name evidence="5" type="ORF">NIES30_02125</name>
</gene>
<keyword evidence="6" id="KW-1185">Reference proteome</keyword>